<sequence length="167" mass="18948">MTLLMLNALIITLFFSCLTTLSPINLGVTVLMIALFMSIMLAMITSSWFGFIAFIIYVGGMLVMFAYFAALQPNQYITNWNWLLTPSWCLILLYILSQNVSILWSDYMPNTMEIYSMTNVVLPVFLALILFLALIVVVKTARADEGPLRPFSYVQTYTKNSPSHQNC</sequence>
<keyword evidence="2" id="KW-0496">Mitochondrion</keyword>
<feature type="transmembrane region" description="Helical" evidence="1">
    <location>
        <begin position="48"/>
        <end position="70"/>
    </location>
</feature>
<dbReference type="EMBL" id="MN830366">
    <property type="protein sequence ID" value="QNN93054.1"/>
    <property type="molecule type" value="Genomic_DNA"/>
</dbReference>
<feature type="transmembrane region" description="Helical" evidence="1">
    <location>
        <begin position="6"/>
        <end position="36"/>
    </location>
</feature>
<proteinExistence type="predicted"/>
<reference evidence="2" key="1">
    <citation type="journal article" date="2020" name="Zool. Scr.">
        <title>The phylogeny of Nereididae (Annelida) based on mitochondrial genomes.</title>
        <authorList>
            <person name="Alves P.R."/>
            <person name="Halanych K.M."/>
            <person name="Santos C.S.G."/>
        </authorList>
    </citation>
    <scope>NUCLEOTIDE SEQUENCE</scope>
</reference>
<evidence type="ECO:0000256" key="1">
    <source>
        <dbReference type="SAM" id="Phobius"/>
    </source>
</evidence>
<organism evidence="2">
    <name type="scientific">Platynereis sp. 2 PA-2020</name>
    <dbReference type="NCBI Taxonomy" id="2759232"/>
    <lineage>
        <taxon>Eukaryota</taxon>
        <taxon>Metazoa</taxon>
        <taxon>Spiralia</taxon>
        <taxon>Lophotrochozoa</taxon>
        <taxon>Annelida</taxon>
        <taxon>Polychaeta</taxon>
        <taxon>Errantia</taxon>
        <taxon>Phyllodocida</taxon>
        <taxon>Nereididae</taxon>
        <taxon>Platynereis</taxon>
    </lineage>
</organism>
<feature type="transmembrane region" description="Helical" evidence="1">
    <location>
        <begin position="116"/>
        <end position="138"/>
    </location>
</feature>
<geneLocation type="mitochondrion" evidence="2"/>
<dbReference type="AlphaFoldDB" id="A0A7G9UIX3"/>
<name>A0A7G9UIX3_9ANNE</name>
<evidence type="ECO:0000313" key="2">
    <source>
        <dbReference type="EMBL" id="QNN93054.1"/>
    </source>
</evidence>
<keyword evidence="1" id="KW-0812">Transmembrane</keyword>
<accession>A0A7G9UIX3</accession>
<gene>
    <name evidence="2" type="primary">nad6</name>
</gene>
<feature type="transmembrane region" description="Helical" evidence="1">
    <location>
        <begin position="82"/>
        <end position="104"/>
    </location>
</feature>
<keyword evidence="1" id="KW-1133">Transmembrane helix</keyword>
<keyword evidence="1" id="KW-0472">Membrane</keyword>
<protein>
    <submittedName>
        <fullName evidence="2">NADH dehydrogenase subunit 6</fullName>
    </submittedName>
</protein>